<evidence type="ECO:0000256" key="2">
    <source>
        <dbReference type="ARBA" id="ARBA00023172"/>
    </source>
</evidence>
<comment type="caution">
    <text evidence="5">The sequence shown here is derived from an EMBL/GenBank/DDBJ whole genome shotgun (WGS) entry which is preliminary data.</text>
</comment>
<dbReference type="InterPro" id="IPR025269">
    <property type="entry name" value="SAM-like_dom"/>
</dbReference>
<evidence type="ECO:0000259" key="4">
    <source>
        <dbReference type="Pfam" id="PF17293"/>
    </source>
</evidence>
<keyword evidence="6" id="KW-1185">Reference proteome</keyword>
<dbReference type="CDD" id="cd01185">
    <property type="entry name" value="INTN1_C_like"/>
    <property type="match status" value="1"/>
</dbReference>
<dbReference type="InterPro" id="IPR010998">
    <property type="entry name" value="Integrase_recombinase_N"/>
</dbReference>
<dbReference type="RefSeq" id="WP_128760696.1">
    <property type="nucleotide sequence ID" value="NZ_QOVI01000002.1"/>
</dbReference>
<dbReference type="Gene3D" id="1.10.443.10">
    <property type="entry name" value="Intergrase catalytic core"/>
    <property type="match status" value="1"/>
</dbReference>
<feature type="domain" description="Arm DNA-binding" evidence="4">
    <location>
        <begin position="12"/>
        <end position="96"/>
    </location>
</feature>
<evidence type="ECO:0000313" key="6">
    <source>
        <dbReference type="Proteomes" id="UP000289821"/>
    </source>
</evidence>
<organism evidence="5 6">
    <name type="scientific">Leeuwenhoekiella aestuarii</name>
    <dbReference type="NCBI Taxonomy" id="2249426"/>
    <lineage>
        <taxon>Bacteria</taxon>
        <taxon>Pseudomonadati</taxon>
        <taxon>Bacteroidota</taxon>
        <taxon>Flavobacteriia</taxon>
        <taxon>Flavobacteriales</taxon>
        <taxon>Flavobacteriaceae</taxon>
        <taxon>Leeuwenhoekiella</taxon>
    </lineage>
</organism>
<dbReference type="Proteomes" id="UP000289821">
    <property type="component" value="Unassembled WGS sequence"/>
</dbReference>
<dbReference type="InterPro" id="IPR035386">
    <property type="entry name" value="Arm-DNA-bind_5"/>
</dbReference>
<evidence type="ECO:0000256" key="1">
    <source>
        <dbReference type="ARBA" id="ARBA00023125"/>
    </source>
</evidence>
<dbReference type="AlphaFoldDB" id="A0A4Q0NXP5"/>
<keyword evidence="2" id="KW-0233">DNA recombination</keyword>
<dbReference type="GO" id="GO:0003677">
    <property type="term" value="F:DNA binding"/>
    <property type="evidence" value="ECO:0007669"/>
    <property type="project" value="UniProtKB-KW"/>
</dbReference>
<protein>
    <submittedName>
        <fullName evidence="5">Site-specific recombinase XerD</fullName>
    </submittedName>
</protein>
<dbReference type="GO" id="GO:0015074">
    <property type="term" value="P:DNA integration"/>
    <property type="evidence" value="ECO:0007669"/>
    <property type="project" value="InterPro"/>
</dbReference>
<dbReference type="EMBL" id="QOVI01000002">
    <property type="protein sequence ID" value="RXG17053.1"/>
    <property type="molecule type" value="Genomic_DNA"/>
</dbReference>
<name>A0A4Q0NXP5_9FLAO</name>
<keyword evidence="1" id="KW-0238">DNA-binding</keyword>
<evidence type="ECO:0000259" key="3">
    <source>
        <dbReference type="Pfam" id="PF13102"/>
    </source>
</evidence>
<dbReference type="SUPFAM" id="SSF56349">
    <property type="entry name" value="DNA breaking-rejoining enzymes"/>
    <property type="match status" value="1"/>
</dbReference>
<reference evidence="5 6" key="1">
    <citation type="submission" date="2018-07" db="EMBL/GenBank/DDBJ databases">
        <title>Leeuwenhoekiella genomics.</title>
        <authorList>
            <person name="Tahon G."/>
            <person name="Willems A."/>
        </authorList>
    </citation>
    <scope>NUCLEOTIDE SEQUENCE [LARGE SCALE GENOMIC DNA]</scope>
    <source>
        <strain evidence="5 6">R-50232</strain>
    </source>
</reference>
<evidence type="ECO:0000313" key="5">
    <source>
        <dbReference type="EMBL" id="RXG17053.1"/>
    </source>
</evidence>
<sequence length="411" mass="48121">MKTRSTFSLIFWVNTSRIKNEHVPIYARITVDGKRANFSLQRRIAIAEWDSERGIVKGTREQARLTNKYLDQIRSKVYQAYEDLLSENKFITAQAIRSKFLGEDKLFKTLTELFEYHNEISKESLSAHTIRHYKVTQGYLMKFIKEKHKKDDLRLIDLNYSFIIDFEFFIKSYEPKDHQKKMGHNTAMKHLQRLLKMVTMAYHHEWIAKDPFVRFKTSFQKNRREYLTKDELQKIEDFNSSLDRLNIVKDLFLFSCYTGLSYIDMTKLSIDNIQMDLDGKQWIKTNRQKTKIELKIPLLTLARKILLKYQDHPRSAIKNTLLPVYSNQKINSYLKEISDFCGITKNLTFHVARHTRSLMITEPAPARKNTVAASTCALTVLYAAAVWEKAHRKRSSALPITGQNTSATSPG</sequence>
<gene>
    <name evidence="5" type="ORF">DSM04_102637</name>
</gene>
<dbReference type="InterPro" id="IPR011010">
    <property type="entry name" value="DNA_brk_join_enz"/>
</dbReference>
<dbReference type="Pfam" id="PF17293">
    <property type="entry name" value="Arm-DNA-bind_5"/>
    <property type="match status" value="1"/>
</dbReference>
<feature type="domain" description="Phage integrase SAM-like" evidence="3">
    <location>
        <begin position="109"/>
        <end position="215"/>
    </location>
</feature>
<dbReference type="GO" id="GO:0006310">
    <property type="term" value="P:DNA recombination"/>
    <property type="evidence" value="ECO:0007669"/>
    <property type="project" value="UniProtKB-KW"/>
</dbReference>
<proteinExistence type="predicted"/>
<dbReference type="InterPro" id="IPR013762">
    <property type="entry name" value="Integrase-like_cat_sf"/>
</dbReference>
<dbReference type="Pfam" id="PF13102">
    <property type="entry name" value="Phage_int_SAM_5"/>
    <property type="match status" value="1"/>
</dbReference>
<dbReference type="Gene3D" id="1.10.150.130">
    <property type="match status" value="1"/>
</dbReference>
<accession>A0A4Q0NXP5</accession>